<dbReference type="AlphaFoldDB" id="M8D5R7"/>
<sequence>MNVFKKLLNNLLGKHGTTHSHKYRKYSSSDYHHRKGHSHPHGNGHAYYGSSYYKKKKRSSSGFFSS</sequence>
<dbReference type="PATRIC" id="fig|1300222.3.peg.3516"/>
<dbReference type="RefSeq" id="WP_003389641.1">
    <property type="nucleotide sequence ID" value="NZ_APBN01000007.1"/>
</dbReference>
<comment type="caution">
    <text evidence="2">The sequence shown here is derived from an EMBL/GenBank/DDBJ whole genome shotgun (WGS) entry which is preliminary data.</text>
</comment>
<accession>M8D5R7</accession>
<dbReference type="EMBL" id="APBN01000007">
    <property type="protein sequence ID" value="EMT51599.1"/>
    <property type="molecule type" value="Genomic_DNA"/>
</dbReference>
<feature type="compositionally biased region" description="Basic residues" evidence="1">
    <location>
        <begin position="32"/>
        <end position="42"/>
    </location>
</feature>
<organism evidence="2 3">
    <name type="scientific">Brevibacillus borstelensis AK1</name>
    <dbReference type="NCBI Taxonomy" id="1300222"/>
    <lineage>
        <taxon>Bacteria</taxon>
        <taxon>Bacillati</taxon>
        <taxon>Bacillota</taxon>
        <taxon>Bacilli</taxon>
        <taxon>Bacillales</taxon>
        <taxon>Paenibacillaceae</taxon>
        <taxon>Brevibacillus</taxon>
    </lineage>
</organism>
<evidence type="ECO:0000313" key="2">
    <source>
        <dbReference type="EMBL" id="EMT51599.1"/>
    </source>
</evidence>
<dbReference type="Proteomes" id="UP000012081">
    <property type="component" value="Unassembled WGS sequence"/>
</dbReference>
<evidence type="ECO:0000313" key="3">
    <source>
        <dbReference type="Proteomes" id="UP000012081"/>
    </source>
</evidence>
<feature type="compositionally biased region" description="Basic residues" evidence="1">
    <location>
        <begin position="16"/>
        <end position="25"/>
    </location>
</feature>
<dbReference type="GeneID" id="89498336"/>
<keyword evidence="3" id="KW-1185">Reference proteome</keyword>
<feature type="region of interest" description="Disordered" evidence="1">
    <location>
        <begin position="14"/>
        <end position="66"/>
    </location>
</feature>
<reference evidence="2 3" key="1">
    <citation type="submission" date="2013-03" db="EMBL/GenBank/DDBJ databases">
        <title>Assembly of a new bacterial strain Brevibacillus borstelensis AK1.</title>
        <authorList>
            <person name="Rajan I."/>
            <person name="PoliReddy D."/>
            <person name="Sugumar T."/>
            <person name="Rathinam K."/>
            <person name="Alqarawi S."/>
            <person name="Khalil A.B."/>
            <person name="Sivakumar N."/>
        </authorList>
    </citation>
    <scope>NUCLEOTIDE SEQUENCE [LARGE SCALE GENOMIC DNA]</scope>
    <source>
        <strain evidence="2 3">AK1</strain>
    </source>
</reference>
<proteinExistence type="predicted"/>
<protein>
    <submittedName>
        <fullName evidence="2">Uncharacterized protein</fullName>
    </submittedName>
</protein>
<evidence type="ECO:0000256" key="1">
    <source>
        <dbReference type="SAM" id="MobiDB-lite"/>
    </source>
</evidence>
<gene>
    <name evidence="2" type="ORF">I532_16783</name>
</gene>
<name>M8D5R7_9BACL</name>